<dbReference type="Proteomes" id="UP000887565">
    <property type="component" value="Unplaced"/>
</dbReference>
<name>A0A915I1A0_ROMCU</name>
<sequence>DAQYKKTITLQENTSFIPATRENGVEKVKESVQNVNENVDGILQKVDLLSQKWNAFVRDTAEKINNIQRALDSSG</sequence>
<dbReference type="AlphaFoldDB" id="A0A915I1A0"/>
<organism evidence="1 2">
    <name type="scientific">Romanomermis culicivorax</name>
    <name type="common">Nematode worm</name>
    <dbReference type="NCBI Taxonomy" id="13658"/>
    <lineage>
        <taxon>Eukaryota</taxon>
        <taxon>Metazoa</taxon>
        <taxon>Ecdysozoa</taxon>
        <taxon>Nematoda</taxon>
        <taxon>Enoplea</taxon>
        <taxon>Dorylaimia</taxon>
        <taxon>Mermithida</taxon>
        <taxon>Mermithoidea</taxon>
        <taxon>Mermithidae</taxon>
        <taxon>Romanomermis</taxon>
    </lineage>
</organism>
<protein>
    <submittedName>
        <fullName evidence="2">Uncharacterized protein</fullName>
    </submittedName>
</protein>
<accession>A0A915I1A0</accession>
<dbReference type="WBParaSite" id="nRc.2.0.1.t07474-RA">
    <property type="protein sequence ID" value="nRc.2.0.1.t07474-RA"/>
    <property type="gene ID" value="nRc.2.0.1.g07474"/>
</dbReference>
<evidence type="ECO:0000313" key="2">
    <source>
        <dbReference type="WBParaSite" id="nRc.2.0.1.t07474-RA"/>
    </source>
</evidence>
<keyword evidence="1" id="KW-1185">Reference proteome</keyword>
<evidence type="ECO:0000313" key="1">
    <source>
        <dbReference type="Proteomes" id="UP000887565"/>
    </source>
</evidence>
<proteinExistence type="predicted"/>
<reference evidence="2" key="1">
    <citation type="submission" date="2022-11" db="UniProtKB">
        <authorList>
            <consortium name="WormBaseParasite"/>
        </authorList>
    </citation>
    <scope>IDENTIFICATION</scope>
</reference>